<dbReference type="Proteomes" id="UP001589755">
    <property type="component" value="Unassembled WGS sequence"/>
</dbReference>
<feature type="region of interest" description="Disordered" evidence="1">
    <location>
        <begin position="1"/>
        <end position="31"/>
    </location>
</feature>
<protein>
    <recommendedName>
        <fullName evidence="4">DUF2267 domain-containing protein</fullName>
    </recommendedName>
</protein>
<proteinExistence type="predicted"/>
<keyword evidence="3" id="KW-1185">Reference proteome</keyword>
<name>A0ABV6D5H3_9HYPH</name>
<evidence type="ECO:0008006" key="4">
    <source>
        <dbReference type="Google" id="ProtNLM"/>
    </source>
</evidence>
<accession>A0ABV6D5H3</accession>
<feature type="region of interest" description="Disordered" evidence="1">
    <location>
        <begin position="139"/>
        <end position="164"/>
    </location>
</feature>
<comment type="caution">
    <text evidence="2">The sequence shown here is derived from an EMBL/GenBank/DDBJ whole genome shotgun (WGS) entry which is preliminary data.</text>
</comment>
<sequence length="164" mass="18283">MTTVVDLSGGERRYGPAETPPVERKGADAGRRDTSAALETAFLSFLQTLEERYADRLLPKEFDHLAACFALGLTTPFYGKSDPGRHLDMCRRLLALRFSAERVRRALEDVPQEPQPWVLKAFEAVEQLGLRNGERLREMEGAPADGGAHSWKLPGGFREKVGKE</sequence>
<gene>
    <name evidence="2" type="ORF">ACFFJ2_05695</name>
</gene>
<reference evidence="2 3" key="1">
    <citation type="submission" date="2024-09" db="EMBL/GenBank/DDBJ databases">
        <authorList>
            <person name="Sun Q."/>
            <person name="Mori K."/>
        </authorList>
    </citation>
    <scope>NUCLEOTIDE SEQUENCE [LARGE SCALE GENOMIC DNA]</scope>
    <source>
        <strain evidence="2 3">CCM 8543</strain>
    </source>
</reference>
<feature type="compositionally biased region" description="Basic and acidic residues" evidence="1">
    <location>
        <begin position="9"/>
        <end position="31"/>
    </location>
</feature>
<evidence type="ECO:0000256" key="1">
    <source>
        <dbReference type="SAM" id="MobiDB-lite"/>
    </source>
</evidence>
<organism evidence="2 3">
    <name type="scientific">Chelativorans intermedius</name>
    <dbReference type="NCBI Taxonomy" id="515947"/>
    <lineage>
        <taxon>Bacteria</taxon>
        <taxon>Pseudomonadati</taxon>
        <taxon>Pseudomonadota</taxon>
        <taxon>Alphaproteobacteria</taxon>
        <taxon>Hyphomicrobiales</taxon>
        <taxon>Phyllobacteriaceae</taxon>
        <taxon>Chelativorans</taxon>
    </lineage>
</organism>
<dbReference type="RefSeq" id="WP_261520560.1">
    <property type="nucleotide sequence ID" value="NZ_JAODNW010000012.1"/>
</dbReference>
<dbReference type="EMBL" id="JBHLXD010000007">
    <property type="protein sequence ID" value="MFC0207891.1"/>
    <property type="molecule type" value="Genomic_DNA"/>
</dbReference>
<evidence type="ECO:0000313" key="3">
    <source>
        <dbReference type="Proteomes" id="UP001589755"/>
    </source>
</evidence>
<evidence type="ECO:0000313" key="2">
    <source>
        <dbReference type="EMBL" id="MFC0207891.1"/>
    </source>
</evidence>